<name>A0A1R3W9R4_9RHOB</name>
<organism evidence="1 2">
    <name type="scientific">Yoonia rosea</name>
    <dbReference type="NCBI Taxonomy" id="287098"/>
    <lineage>
        <taxon>Bacteria</taxon>
        <taxon>Pseudomonadati</taxon>
        <taxon>Pseudomonadota</taxon>
        <taxon>Alphaproteobacteria</taxon>
        <taxon>Rhodobacterales</taxon>
        <taxon>Paracoccaceae</taxon>
        <taxon>Yoonia</taxon>
    </lineage>
</organism>
<reference evidence="2" key="1">
    <citation type="submission" date="2017-01" db="EMBL/GenBank/DDBJ databases">
        <authorList>
            <person name="Varghese N."/>
            <person name="Submissions S."/>
        </authorList>
    </citation>
    <scope>NUCLEOTIDE SEQUENCE [LARGE SCALE GENOMIC DNA]</scope>
    <source>
        <strain evidence="2">DSM 29591</strain>
    </source>
</reference>
<evidence type="ECO:0000313" key="1">
    <source>
        <dbReference type="EMBL" id="SIT74738.1"/>
    </source>
</evidence>
<keyword evidence="2" id="KW-1185">Reference proteome</keyword>
<dbReference type="AlphaFoldDB" id="A0A1R3W9R4"/>
<protein>
    <submittedName>
        <fullName evidence="1">Uncharacterized protein</fullName>
    </submittedName>
</protein>
<evidence type="ECO:0000313" key="2">
    <source>
        <dbReference type="Proteomes" id="UP000186997"/>
    </source>
</evidence>
<dbReference type="STRING" id="287098.SAMN05421665_0099"/>
<accession>A0A1R3W9R4</accession>
<proteinExistence type="predicted"/>
<dbReference type="Proteomes" id="UP000186997">
    <property type="component" value="Unassembled WGS sequence"/>
</dbReference>
<dbReference type="EMBL" id="FTPR01000001">
    <property type="protein sequence ID" value="SIT74738.1"/>
    <property type="molecule type" value="Genomic_DNA"/>
</dbReference>
<gene>
    <name evidence="1" type="ORF">SAMN05421665_0099</name>
</gene>
<sequence length="72" mass="8182">MPTVFRPHLFFLRIHLLFEATPLTWGVQTLCNSTTVFPFGYSLSILTLTKPSCRNLADSIDTKGKTRWLLAP</sequence>